<feature type="domain" description="Glycosyltransferase 2-like" evidence="1">
    <location>
        <begin position="3"/>
        <end position="133"/>
    </location>
</feature>
<dbReference type="GO" id="GO:0016758">
    <property type="term" value="F:hexosyltransferase activity"/>
    <property type="evidence" value="ECO:0007669"/>
    <property type="project" value="UniProtKB-ARBA"/>
</dbReference>
<evidence type="ECO:0000313" key="2">
    <source>
        <dbReference type="EMBL" id="AAC60767.1"/>
    </source>
</evidence>
<proteinExistence type="predicted"/>
<dbReference type="SUPFAM" id="SSF53448">
    <property type="entry name" value="Nucleotide-diphospho-sugar transferases"/>
    <property type="match status" value="1"/>
</dbReference>
<gene>
    <name evidence="2" type="primary">wbcD</name>
</gene>
<dbReference type="CAZy" id="GT2">
    <property type="family name" value="Glycosyltransferase Family 2"/>
</dbReference>
<dbReference type="InterPro" id="IPR029044">
    <property type="entry name" value="Nucleotide-diphossugar_trans"/>
</dbReference>
<dbReference type="PANTHER" id="PTHR22916">
    <property type="entry name" value="GLYCOSYLTRANSFERASE"/>
    <property type="match status" value="1"/>
</dbReference>
<accession>Q56866</accession>
<reference evidence="2" key="2">
    <citation type="journal article" date="1997" name="Mol. Microbiol.">
        <title>Molecular and chemical characterization of the lipopolysaccharide O-antigen and its role in the virulence of Yersinia enterocolitica serotype O:8.</title>
        <authorList>
            <person name="Zhang L."/>
            <person name="Radziejewska-Lebrecht J."/>
            <person name="Krajewska-Pietrasik D."/>
            <person name="Toivanen P."/>
            <person name="Skurnik M."/>
        </authorList>
    </citation>
    <scope>NUCLEOTIDE SEQUENCE</scope>
    <source>
        <strain evidence="2">8081-c</strain>
    </source>
</reference>
<dbReference type="Pfam" id="PF00535">
    <property type="entry name" value="Glycos_transf_2"/>
    <property type="match status" value="1"/>
</dbReference>
<evidence type="ECO:0000259" key="1">
    <source>
        <dbReference type="Pfam" id="PF00535"/>
    </source>
</evidence>
<name>Q56866_YEREN</name>
<dbReference type="PANTHER" id="PTHR22916:SF3">
    <property type="entry name" value="UDP-GLCNAC:BETAGAL BETA-1,3-N-ACETYLGLUCOSAMINYLTRANSFERASE-LIKE PROTEIN 1"/>
    <property type="match status" value="1"/>
</dbReference>
<reference evidence="2" key="3">
    <citation type="journal article" date="2000" name="Mol. Microbiol.">
        <title>Temperature-regulated efflux pump/potassium antiporter system mediates resistance to cationic antimicrobial peptides in Yersinia.</title>
        <authorList>
            <person name="Bengoechea J.A."/>
            <person name="Skurnik M."/>
        </authorList>
    </citation>
    <scope>NUCLEOTIDE SEQUENCE</scope>
    <source>
        <strain evidence="2">8081-c</strain>
    </source>
</reference>
<dbReference type="Gene3D" id="3.90.550.10">
    <property type="entry name" value="Spore Coat Polysaccharide Biosynthesis Protein SpsA, Chain A"/>
    <property type="match status" value="1"/>
</dbReference>
<protein>
    <submittedName>
        <fullName evidence="2">WbcD</fullName>
    </submittedName>
</protein>
<organism evidence="2">
    <name type="scientific">Yersinia enterocolitica</name>
    <name type="common">type O:8</name>
    <dbReference type="NCBI Taxonomy" id="34054"/>
    <lineage>
        <taxon>Bacteria</taxon>
        <taxon>Pseudomonadati</taxon>
        <taxon>Pseudomonadota</taxon>
        <taxon>Gammaproteobacteria</taxon>
        <taxon>Enterobacterales</taxon>
        <taxon>Yersiniaceae</taxon>
        <taxon>Yersinia</taxon>
    </lineage>
</organism>
<dbReference type="EMBL" id="U46859">
    <property type="protein sequence ID" value="AAC60767.1"/>
    <property type="molecule type" value="Genomic_DNA"/>
</dbReference>
<sequence>MLSICIPSYNRANYLLKALNSIYSQNNHSMNFEVCISNNCSSDDYSKVEDYIDEINQYNIRYIIQESPLSIDDNMHYVTKMARGDYIYFLGDDDYFYSDAFNKLEELLLKNDVDLATFNATIIDASDNIVGSHFNIAPHKYDCFDDAFLELCDKTYFGAVLVKRKYLSDNYFNLLAGSSHAYCCFWLNMLNRECWNFNIIIPDFPCVYMRRAEKFYNLASVHYNDIFIYFKVFHNSLKIPMARKLNEIYLASYIKKTYSIRFMVLVFRSSAKFNGIYISKHNELIYVNPSLFFIKKLIARVLSVDVVYYISKFIYKKSDQNNFIFFILLDSYATFF</sequence>
<dbReference type="AlphaFoldDB" id="Q56866"/>
<dbReference type="CDD" id="cd00761">
    <property type="entry name" value="Glyco_tranf_GTA_type"/>
    <property type="match status" value="1"/>
</dbReference>
<dbReference type="InterPro" id="IPR001173">
    <property type="entry name" value="Glyco_trans_2-like"/>
</dbReference>
<reference evidence="2" key="1">
    <citation type="journal article" date="1996" name="Trends Microbiol.">
        <title>Bacterial polysaccharide synthesis and gene nomenclature.</title>
        <authorList>
            <person name="Reeves P.R."/>
            <person name="Hobbs M."/>
            <person name="Valvano M.A."/>
            <person name="Skurnik M."/>
            <person name="Whitfield C."/>
            <person name="Coplin D."/>
            <person name="Kido N."/>
            <person name="Klena J."/>
            <person name="Maskell D."/>
            <person name="Raetz C.R."/>
            <person name="Rick P.D."/>
        </authorList>
    </citation>
    <scope>NUCLEOTIDE SEQUENCE</scope>
    <source>
        <strain evidence="2">8081-c</strain>
    </source>
</reference>